<dbReference type="PANTHER" id="PTHR32166">
    <property type="entry name" value="OSJNBA0013A04.12 PROTEIN"/>
    <property type="match status" value="1"/>
</dbReference>
<dbReference type="PANTHER" id="PTHR32166:SF81">
    <property type="entry name" value="OS06G0658400 PROTEIN"/>
    <property type="match status" value="1"/>
</dbReference>
<dbReference type="Pfam" id="PF05699">
    <property type="entry name" value="Dimer_Tnp_hAT"/>
    <property type="match status" value="1"/>
</dbReference>
<dbReference type="InterPro" id="IPR008906">
    <property type="entry name" value="HATC_C_dom"/>
</dbReference>
<protein>
    <recommendedName>
        <fullName evidence="1">HAT C-terminal dimerisation domain-containing protein</fullName>
    </recommendedName>
</protein>
<reference evidence="2" key="1">
    <citation type="journal article" date="2023" name="bioRxiv">
        <title>Improved chromosome-level genome assembly for marigold (Tagetes erecta).</title>
        <authorList>
            <person name="Jiang F."/>
            <person name="Yuan L."/>
            <person name="Wang S."/>
            <person name="Wang H."/>
            <person name="Xu D."/>
            <person name="Wang A."/>
            <person name="Fan W."/>
        </authorList>
    </citation>
    <scope>NUCLEOTIDE SEQUENCE</scope>
    <source>
        <strain evidence="2">WSJ</strain>
        <tissue evidence="2">Leaf</tissue>
    </source>
</reference>
<dbReference type="EMBL" id="JAUHHV010000010">
    <property type="protein sequence ID" value="KAK1411036.1"/>
    <property type="molecule type" value="Genomic_DNA"/>
</dbReference>
<comment type="caution">
    <text evidence="2">The sequence shown here is derived from an EMBL/GenBank/DDBJ whole genome shotgun (WGS) entry which is preliminary data.</text>
</comment>
<keyword evidence="3" id="KW-1185">Reference proteome</keyword>
<dbReference type="AlphaFoldDB" id="A0AAD8JWY8"/>
<sequence length="178" mass="20149">MASQETQGSSSSSVEDPPLWNYVTKLEKQGPTGGTWKFKCNFCGETKQGSYSRVRAHLLATMEPKNWWVNFGAQTPFLQTMALRLLGQPSSSSCAERNWSTYAFIHSLRRNKLTTSRAEDLVYIHNNLRLLSRNPNEAVKMWDVGGDAFDSMEDVGFLEVADLMLDEPEFENDIITDN</sequence>
<feature type="domain" description="HAT C-terminal dimerisation" evidence="1">
    <location>
        <begin position="61"/>
        <end position="128"/>
    </location>
</feature>
<gene>
    <name evidence="2" type="ORF">QVD17_37580</name>
</gene>
<name>A0AAD8JWY8_TARER</name>
<proteinExistence type="predicted"/>
<accession>A0AAD8JWY8</accession>
<evidence type="ECO:0000259" key="1">
    <source>
        <dbReference type="Pfam" id="PF05699"/>
    </source>
</evidence>
<dbReference type="InterPro" id="IPR012337">
    <property type="entry name" value="RNaseH-like_sf"/>
</dbReference>
<evidence type="ECO:0000313" key="3">
    <source>
        <dbReference type="Proteomes" id="UP001229421"/>
    </source>
</evidence>
<dbReference type="Proteomes" id="UP001229421">
    <property type="component" value="Unassembled WGS sequence"/>
</dbReference>
<dbReference type="SUPFAM" id="SSF53098">
    <property type="entry name" value="Ribonuclease H-like"/>
    <property type="match status" value="1"/>
</dbReference>
<organism evidence="2 3">
    <name type="scientific">Tagetes erecta</name>
    <name type="common">African marigold</name>
    <dbReference type="NCBI Taxonomy" id="13708"/>
    <lineage>
        <taxon>Eukaryota</taxon>
        <taxon>Viridiplantae</taxon>
        <taxon>Streptophyta</taxon>
        <taxon>Embryophyta</taxon>
        <taxon>Tracheophyta</taxon>
        <taxon>Spermatophyta</taxon>
        <taxon>Magnoliopsida</taxon>
        <taxon>eudicotyledons</taxon>
        <taxon>Gunneridae</taxon>
        <taxon>Pentapetalae</taxon>
        <taxon>asterids</taxon>
        <taxon>campanulids</taxon>
        <taxon>Asterales</taxon>
        <taxon>Asteraceae</taxon>
        <taxon>Asteroideae</taxon>
        <taxon>Heliantheae alliance</taxon>
        <taxon>Tageteae</taxon>
        <taxon>Tagetes</taxon>
    </lineage>
</organism>
<evidence type="ECO:0000313" key="2">
    <source>
        <dbReference type="EMBL" id="KAK1411036.1"/>
    </source>
</evidence>
<dbReference type="GO" id="GO:0046983">
    <property type="term" value="F:protein dimerization activity"/>
    <property type="evidence" value="ECO:0007669"/>
    <property type="project" value="InterPro"/>
</dbReference>